<dbReference type="Gene3D" id="3.20.20.80">
    <property type="entry name" value="Glycosidases"/>
    <property type="match status" value="1"/>
</dbReference>
<organism evidence="1 2">
    <name type="scientific">Pseudonocardia petroleophila</name>
    <dbReference type="NCBI Taxonomy" id="37331"/>
    <lineage>
        <taxon>Bacteria</taxon>
        <taxon>Bacillati</taxon>
        <taxon>Actinomycetota</taxon>
        <taxon>Actinomycetes</taxon>
        <taxon>Pseudonocardiales</taxon>
        <taxon>Pseudonocardiaceae</taxon>
        <taxon>Pseudonocardia</taxon>
    </lineage>
</organism>
<evidence type="ECO:0000313" key="1">
    <source>
        <dbReference type="EMBL" id="QNG53094.1"/>
    </source>
</evidence>
<dbReference type="EMBL" id="CP060131">
    <property type="protein sequence ID" value="QNG53094.1"/>
    <property type="molecule type" value="Genomic_DNA"/>
</dbReference>
<sequence>MTLPGAALPGPPAAPGDMRPITVQGDRIMRDGVPWWFLGYNSFVWSGDCGDGDEEMTAQDVDAWFAGMRHDGHGAVRLFFYDGWDIARLDAAVASATAHDVYLTITLDDAIGGCGENDKDAGWFADPEERAGYQRHMTTLLERYRGENAIAWFEFFNEPAYEGGALRRFFDDMGAVADRIDPDRLFSSGTVAPYWLDGEDNFRDVHESPGVDIASMHEYDMDEVESNHGPGVRAGAAGKPVIVGEFGIDAGPGCAGFESRAARFADKAAAYTATDVGYVGAFGWAWQPGGSGCDLGNLDADPATQDVLRSYAR</sequence>
<name>A0A7G7MJY3_9PSEU</name>
<evidence type="ECO:0000313" key="2">
    <source>
        <dbReference type="Proteomes" id="UP000515728"/>
    </source>
</evidence>
<gene>
    <name evidence="1" type="ORF">H6H00_03440</name>
</gene>
<reference evidence="1 2" key="1">
    <citation type="submission" date="2020-08" db="EMBL/GenBank/DDBJ databases">
        <authorList>
            <person name="Mo P."/>
        </authorList>
    </citation>
    <scope>NUCLEOTIDE SEQUENCE [LARGE SCALE GENOMIC DNA]</scope>
    <source>
        <strain evidence="1 2">CGMCC 4.1532</strain>
    </source>
</reference>
<dbReference type="RefSeq" id="WP_185719923.1">
    <property type="nucleotide sequence ID" value="NZ_BAAAWI010000001.1"/>
</dbReference>
<proteinExistence type="predicted"/>
<dbReference type="SUPFAM" id="SSF51445">
    <property type="entry name" value="(Trans)glycosidases"/>
    <property type="match status" value="1"/>
</dbReference>
<evidence type="ECO:0008006" key="3">
    <source>
        <dbReference type="Google" id="ProtNLM"/>
    </source>
</evidence>
<dbReference type="AlphaFoldDB" id="A0A7G7MJY3"/>
<protein>
    <recommendedName>
        <fullName evidence="3">Cellulase (Glycosyl hydrolase family 5)</fullName>
    </recommendedName>
</protein>
<dbReference type="Proteomes" id="UP000515728">
    <property type="component" value="Chromosome"/>
</dbReference>
<accession>A0A7G7MJY3</accession>
<dbReference type="KEGG" id="ppel:H6H00_03440"/>
<keyword evidence="2" id="KW-1185">Reference proteome</keyword>
<dbReference type="InterPro" id="IPR017853">
    <property type="entry name" value="GH"/>
</dbReference>